<accession>A0A6J5Z506</accession>
<protein>
    <submittedName>
        <fullName evidence="1">Unannotated protein</fullName>
    </submittedName>
</protein>
<gene>
    <name evidence="1" type="ORF">UFOPK4028_00511</name>
</gene>
<organism evidence="1">
    <name type="scientific">freshwater metagenome</name>
    <dbReference type="NCBI Taxonomy" id="449393"/>
    <lineage>
        <taxon>unclassified sequences</taxon>
        <taxon>metagenomes</taxon>
        <taxon>ecological metagenomes</taxon>
    </lineage>
</organism>
<sequence>MLAGNVICNLSADLSSLAKWRSNATGLSSIASMVSNKPSPRKSASELGNLLTSDCEIPLISNFMPVLQML</sequence>
<evidence type="ECO:0000313" key="1">
    <source>
        <dbReference type="EMBL" id="CAB4335539.1"/>
    </source>
</evidence>
<name>A0A6J5Z506_9ZZZZ</name>
<dbReference type="AlphaFoldDB" id="A0A6J5Z506"/>
<reference evidence="1" key="1">
    <citation type="submission" date="2020-05" db="EMBL/GenBank/DDBJ databases">
        <authorList>
            <person name="Chiriac C."/>
            <person name="Salcher M."/>
            <person name="Ghai R."/>
            <person name="Kavagutti S V."/>
        </authorList>
    </citation>
    <scope>NUCLEOTIDE SEQUENCE</scope>
</reference>
<proteinExistence type="predicted"/>
<dbReference type="EMBL" id="CAESAC010000056">
    <property type="protein sequence ID" value="CAB4335539.1"/>
    <property type="molecule type" value="Genomic_DNA"/>
</dbReference>